<evidence type="ECO:0000313" key="2">
    <source>
        <dbReference type="EMBL" id="TXR56281.1"/>
    </source>
</evidence>
<proteinExistence type="predicted"/>
<dbReference type="AlphaFoldDB" id="A0A5C8ZGM1"/>
<feature type="transmembrane region" description="Helical" evidence="1">
    <location>
        <begin position="62"/>
        <end position="82"/>
    </location>
</feature>
<keyword evidence="3" id="KW-1185">Reference proteome</keyword>
<gene>
    <name evidence="2" type="ORF">FMM08_09145</name>
</gene>
<feature type="transmembrane region" description="Helical" evidence="1">
    <location>
        <begin position="17"/>
        <end position="42"/>
    </location>
</feature>
<sequence>MRTAPASSSVPTASPRLVWLATAVAVVVLTGFFVLIVSGRVVTEGPVVMVLSRTHGIHLGDLFALGGWCAAVGGLLAAAPGAPLRRR</sequence>
<evidence type="ECO:0000256" key="1">
    <source>
        <dbReference type="SAM" id="Phobius"/>
    </source>
</evidence>
<comment type="caution">
    <text evidence="2">The sequence shown here is derived from an EMBL/GenBank/DDBJ whole genome shotgun (WGS) entry which is preliminary data.</text>
</comment>
<keyword evidence="1" id="KW-0472">Membrane</keyword>
<protein>
    <submittedName>
        <fullName evidence="2">Uncharacterized protein</fullName>
    </submittedName>
</protein>
<name>A0A5C8ZGM1_9ACTN</name>
<dbReference type="EMBL" id="VKAC01000005">
    <property type="protein sequence ID" value="TXR56281.1"/>
    <property type="molecule type" value="Genomic_DNA"/>
</dbReference>
<accession>A0A5C8ZGM1</accession>
<keyword evidence="1" id="KW-1133">Transmembrane helix</keyword>
<keyword evidence="1" id="KW-0812">Transmembrane</keyword>
<dbReference type="Proteomes" id="UP000321234">
    <property type="component" value="Unassembled WGS sequence"/>
</dbReference>
<organism evidence="2 3">
    <name type="scientific">Quadrisphaera setariae</name>
    <dbReference type="NCBI Taxonomy" id="2593304"/>
    <lineage>
        <taxon>Bacteria</taxon>
        <taxon>Bacillati</taxon>
        <taxon>Actinomycetota</taxon>
        <taxon>Actinomycetes</taxon>
        <taxon>Kineosporiales</taxon>
        <taxon>Kineosporiaceae</taxon>
        <taxon>Quadrisphaera</taxon>
    </lineage>
</organism>
<evidence type="ECO:0000313" key="3">
    <source>
        <dbReference type="Proteomes" id="UP000321234"/>
    </source>
</evidence>
<reference evidence="2 3" key="1">
    <citation type="submission" date="2019-07" db="EMBL/GenBank/DDBJ databases">
        <title>Quadrisphaera sp. strain DD2A genome sequencing and assembly.</title>
        <authorList>
            <person name="Kim I."/>
        </authorList>
    </citation>
    <scope>NUCLEOTIDE SEQUENCE [LARGE SCALE GENOMIC DNA]</scope>
    <source>
        <strain evidence="2 3">DD2A</strain>
    </source>
</reference>